<dbReference type="OMA" id="TENVAWL"/>
<protein>
    <recommendedName>
        <fullName evidence="2">EF-hand domain-containing protein</fullName>
    </recommendedName>
</protein>
<evidence type="ECO:0000313" key="1">
    <source>
        <dbReference type="EMBL" id="CCC50774.1"/>
    </source>
</evidence>
<evidence type="ECO:0008006" key="2">
    <source>
        <dbReference type="Google" id="ProtNLM"/>
    </source>
</evidence>
<dbReference type="AlphaFoldDB" id="G0U3B8"/>
<proteinExistence type="predicted"/>
<name>G0U3B8_TRYVY</name>
<dbReference type="InterPro" id="IPR011992">
    <property type="entry name" value="EF-hand-dom_pair"/>
</dbReference>
<gene>
    <name evidence="1" type="ORF">TVY486_0905950</name>
</gene>
<accession>G0U3B8</accession>
<organism evidence="1">
    <name type="scientific">Trypanosoma vivax (strain Y486)</name>
    <dbReference type="NCBI Taxonomy" id="1055687"/>
    <lineage>
        <taxon>Eukaryota</taxon>
        <taxon>Discoba</taxon>
        <taxon>Euglenozoa</taxon>
        <taxon>Kinetoplastea</taxon>
        <taxon>Metakinetoplastina</taxon>
        <taxon>Trypanosomatida</taxon>
        <taxon>Trypanosomatidae</taxon>
        <taxon>Trypanosoma</taxon>
        <taxon>Duttonella</taxon>
    </lineage>
</organism>
<dbReference type="VEuPathDB" id="TriTrypDB:TvY486_0905950"/>
<reference evidence="1" key="1">
    <citation type="journal article" date="2012" name="Proc. Natl. Acad. Sci. U.S.A.">
        <title>Antigenic diversity is generated by distinct evolutionary mechanisms in African trypanosome species.</title>
        <authorList>
            <person name="Jackson A.P."/>
            <person name="Berry A."/>
            <person name="Aslett M."/>
            <person name="Allison H.C."/>
            <person name="Burton P."/>
            <person name="Vavrova-Anderson J."/>
            <person name="Brown R."/>
            <person name="Browne H."/>
            <person name="Corton N."/>
            <person name="Hauser H."/>
            <person name="Gamble J."/>
            <person name="Gilderthorp R."/>
            <person name="Marcello L."/>
            <person name="McQuillan J."/>
            <person name="Otto T.D."/>
            <person name="Quail M.A."/>
            <person name="Sanders M.J."/>
            <person name="van Tonder A."/>
            <person name="Ginger M.L."/>
            <person name="Field M.C."/>
            <person name="Barry J.D."/>
            <person name="Hertz-Fowler C."/>
            <person name="Berriman M."/>
        </authorList>
    </citation>
    <scope>NUCLEOTIDE SEQUENCE</scope>
    <source>
        <strain evidence="1">Y486</strain>
    </source>
</reference>
<dbReference type="SUPFAM" id="SSF47473">
    <property type="entry name" value="EF-hand"/>
    <property type="match status" value="1"/>
</dbReference>
<sequence>MYRSHGELRSYAQRVFWLYSTDGLISVRRFAIAWYVLWGRRPDAYVIDLLFNDKQGELCARGESSGTSHGRPSVLDGEDSAYNELPRKHQRISEDEFVRFAVAYLDSMGADAAEFSSARGGGGKGSGLPLGLAHASQWAHFESLAGPKGYVTLEDLLVTERVDWLRHPVAVNATRKSNDVPVSEGSDEGGRAALLSHAFSIADKDGDGKIVFNDMEKYLRPYTK</sequence>
<dbReference type="EMBL" id="HE573025">
    <property type="protein sequence ID" value="CCC50774.1"/>
    <property type="molecule type" value="Genomic_DNA"/>
</dbReference>